<gene>
    <name evidence="1" type="ORF">SAMN02745146_0104</name>
</gene>
<dbReference type="OrthoDB" id="892792at2"/>
<reference evidence="1 2" key="1">
    <citation type="submission" date="2016-11" db="EMBL/GenBank/DDBJ databases">
        <authorList>
            <person name="Jaros S."/>
            <person name="Januszkiewicz K."/>
            <person name="Wedrychowicz H."/>
        </authorList>
    </citation>
    <scope>NUCLEOTIDE SEQUENCE [LARGE SCALE GENOMIC DNA]</scope>
    <source>
        <strain evidence="1 2">DSM 21074</strain>
    </source>
</reference>
<dbReference type="STRING" id="1121955.SAMN02745146_0104"/>
<organism evidence="1 2">
    <name type="scientific">Hymenobacter daecheongensis DSM 21074</name>
    <dbReference type="NCBI Taxonomy" id="1121955"/>
    <lineage>
        <taxon>Bacteria</taxon>
        <taxon>Pseudomonadati</taxon>
        <taxon>Bacteroidota</taxon>
        <taxon>Cytophagia</taxon>
        <taxon>Cytophagales</taxon>
        <taxon>Hymenobacteraceae</taxon>
        <taxon>Hymenobacter</taxon>
    </lineage>
</organism>
<dbReference type="RefSeq" id="WP_073112306.1">
    <property type="nucleotide sequence ID" value="NZ_FQYN01000010.1"/>
</dbReference>
<accession>A0A1M6LYV8</accession>
<proteinExistence type="predicted"/>
<dbReference type="Proteomes" id="UP000184418">
    <property type="component" value="Unassembled WGS sequence"/>
</dbReference>
<protein>
    <submittedName>
        <fullName evidence="1">Uncharacterized protein</fullName>
    </submittedName>
</protein>
<dbReference type="AlphaFoldDB" id="A0A1M6LYV8"/>
<dbReference type="EMBL" id="FQYN01000010">
    <property type="protein sequence ID" value="SHJ76290.1"/>
    <property type="molecule type" value="Genomic_DNA"/>
</dbReference>
<evidence type="ECO:0000313" key="2">
    <source>
        <dbReference type="Proteomes" id="UP000184418"/>
    </source>
</evidence>
<keyword evidence="2" id="KW-1185">Reference proteome</keyword>
<evidence type="ECO:0000313" key="1">
    <source>
        <dbReference type="EMBL" id="SHJ76290.1"/>
    </source>
</evidence>
<sequence length="465" mass="49008">MGILANALRQFITDNIISGRKNTAANYRTVFGNAADAIAILEGRARGSKILHGYGPPDVETGENDDAYFDLASKTLELKVDGEWTLMLSLLGSQGKSAYESWKSAGNTGSEADFVRSLRGQSGSSAYELWRAAGNQGSVADYLLSLKGQNGTSAYQQWKDAGNEGSTKDFLATMEGQNGKDGNTMRWESYVPENEPGQDGDAWFHTISATKIAIYRYRAGEEVTSGGIVSNSSPWQLRFTSPDAGVSSGGPVPAAGVSSFNSRSGVVLLEAEDLLAHLEAGANVTITKNLSSGKLTVACTAAGGNGAGTGDMTKAQYDPNNDGKFGADIIAQDATHRFVTDSQMQGWDTKIDAAGLEVVRTTLASSTEKSGNYSLGLSDAGNVVPVNSATAVSVVVPLNSSVPFPLGTLITILQTGNAQVTIAPANGTVLIRQADNQYKTAKKYASVTLFKIGMNEWVLNGYTFV</sequence>
<name>A0A1M6LYV8_9BACT</name>